<feature type="compositionally biased region" description="Polar residues" evidence="1">
    <location>
        <begin position="44"/>
        <end position="55"/>
    </location>
</feature>
<keyword evidence="4" id="KW-1185">Reference proteome</keyword>
<feature type="compositionally biased region" description="Polar residues" evidence="1">
    <location>
        <begin position="68"/>
        <end position="90"/>
    </location>
</feature>
<organism evidence="3 4">
    <name type="scientific">Dibothriocephalus latus</name>
    <name type="common">Fish tapeworm</name>
    <name type="synonym">Diphyllobothrium latum</name>
    <dbReference type="NCBI Taxonomy" id="60516"/>
    <lineage>
        <taxon>Eukaryota</taxon>
        <taxon>Metazoa</taxon>
        <taxon>Spiralia</taxon>
        <taxon>Lophotrochozoa</taxon>
        <taxon>Platyhelminthes</taxon>
        <taxon>Cestoda</taxon>
        <taxon>Eucestoda</taxon>
        <taxon>Diphyllobothriidea</taxon>
        <taxon>Diphyllobothriidae</taxon>
        <taxon>Dibothriocephalus</taxon>
    </lineage>
</organism>
<accession>A0A3P7LWM3</accession>
<feature type="chain" id="PRO_5018141369" evidence="2">
    <location>
        <begin position="29"/>
        <end position="137"/>
    </location>
</feature>
<evidence type="ECO:0000256" key="2">
    <source>
        <dbReference type="SAM" id="SignalP"/>
    </source>
</evidence>
<protein>
    <submittedName>
        <fullName evidence="3">Uncharacterized protein</fullName>
    </submittedName>
</protein>
<dbReference type="Proteomes" id="UP000281553">
    <property type="component" value="Unassembled WGS sequence"/>
</dbReference>
<feature type="signal peptide" evidence="2">
    <location>
        <begin position="1"/>
        <end position="28"/>
    </location>
</feature>
<evidence type="ECO:0000313" key="4">
    <source>
        <dbReference type="Proteomes" id="UP000281553"/>
    </source>
</evidence>
<reference evidence="3 4" key="1">
    <citation type="submission" date="2018-11" db="EMBL/GenBank/DDBJ databases">
        <authorList>
            <consortium name="Pathogen Informatics"/>
        </authorList>
    </citation>
    <scope>NUCLEOTIDE SEQUENCE [LARGE SCALE GENOMIC DNA]</scope>
</reference>
<keyword evidence="2" id="KW-0732">Signal</keyword>
<sequence length="137" mass="14725">MFACILLNCRRSFPYILLFILLRRVVRPVDLLGPLEPEAGQQEVLLSSPGSSTRSPIKDTDAEGRTTVRGTVNDGSSETNGHVGQPTQAGAEQMQPGGPGTYRGAACLQCGQPVVGKVSKQKTNSRFYLVQTQCDAM</sequence>
<dbReference type="EMBL" id="UYRU01064382">
    <property type="protein sequence ID" value="VDN16017.1"/>
    <property type="molecule type" value="Genomic_DNA"/>
</dbReference>
<feature type="compositionally biased region" description="Basic and acidic residues" evidence="1">
    <location>
        <begin position="56"/>
        <end position="66"/>
    </location>
</feature>
<evidence type="ECO:0000256" key="1">
    <source>
        <dbReference type="SAM" id="MobiDB-lite"/>
    </source>
</evidence>
<feature type="region of interest" description="Disordered" evidence="1">
    <location>
        <begin position="38"/>
        <end position="98"/>
    </location>
</feature>
<evidence type="ECO:0000313" key="3">
    <source>
        <dbReference type="EMBL" id="VDN16017.1"/>
    </source>
</evidence>
<proteinExistence type="predicted"/>
<name>A0A3P7LWM3_DIBLA</name>
<dbReference type="AlphaFoldDB" id="A0A3P7LWM3"/>
<gene>
    <name evidence="3" type="ORF">DILT_LOCUS11848</name>
</gene>